<sequence>MRKLGIVAVMFLLLLTVSSCGKNEEMNKSTLDVMFLSNIPSNINWKFDSYLRDILVEGGFEVEDLEINVQLYPPSHDKLTIEILAKQVDVFIVDESLKLILMDPFGLLELDSILVSSPELKANPDLYFEDEETGKTSLFGVSLTNDSRLLRDLGLTLQSPLIGVVTKGSPHKEKATHILKALYEIE</sequence>
<dbReference type="Proteomes" id="UP000018896">
    <property type="component" value="Unassembled WGS sequence"/>
</dbReference>
<dbReference type="AlphaFoldDB" id="W4QNB5"/>
<keyword evidence="3" id="KW-1185">Reference proteome</keyword>
<dbReference type="OrthoDB" id="2943141at2"/>
<comment type="caution">
    <text evidence="2">The sequence shown here is derived from an EMBL/GenBank/DDBJ whole genome shotgun (WGS) entry which is preliminary data.</text>
</comment>
<protein>
    <recommendedName>
        <fullName evidence="4">ABC transporter substrate-binding protein</fullName>
    </recommendedName>
</protein>
<evidence type="ECO:0000256" key="1">
    <source>
        <dbReference type="SAM" id="SignalP"/>
    </source>
</evidence>
<organism evidence="2 3">
    <name type="scientific">Halalkalibacter akibai (strain ATCC 43226 / DSM 21942 / CIP 109018 / JCM 9157 / 1139)</name>
    <name type="common">Bacillus akibai</name>
    <dbReference type="NCBI Taxonomy" id="1236973"/>
    <lineage>
        <taxon>Bacteria</taxon>
        <taxon>Bacillati</taxon>
        <taxon>Bacillota</taxon>
        <taxon>Bacilli</taxon>
        <taxon>Bacillales</taxon>
        <taxon>Bacillaceae</taxon>
        <taxon>Halalkalibacter</taxon>
    </lineage>
</organism>
<keyword evidence="1" id="KW-0732">Signal</keyword>
<feature type="chain" id="PRO_5038638543" description="ABC transporter substrate-binding protein" evidence="1">
    <location>
        <begin position="22"/>
        <end position="186"/>
    </location>
</feature>
<name>W4QNB5_HALA3</name>
<accession>W4QNB5</accession>
<reference evidence="2 3" key="1">
    <citation type="journal article" date="2014" name="Genome Announc.">
        <title>Draft Genome Sequences of Three Alkaliphilic Bacillus Strains, Bacillus wakoensis JCM 9140T, Bacillus akibai JCM 9157T, and Bacillus hemicellulosilyticus JCM 9152T.</title>
        <authorList>
            <person name="Yuki M."/>
            <person name="Oshima K."/>
            <person name="Suda W."/>
            <person name="Oshida Y."/>
            <person name="Kitamura K."/>
            <person name="Iida T."/>
            <person name="Hattori M."/>
            <person name="Ohkuma M."/>
        </authorList>
    </citation>
    <scope>NUCLEOTIDE SEQUENCE [LARGE SCALE GENOMIC DNA]</scope>
    <source>
        <strain evidence="2 3">JCM 9157</strain>
    </source>
</reference>
<dbReference type="RefSeq" id="WP_035661871.1">
    <property type="nucleotide sequence ID" value="NZ_BAUV01000003.1"/>
</dbReference>
<evidence type="ECO:0008006" key="4">
    <source>
        <dbReference type="Google" id="ProtNLM"/>
    </source>
</evidence>
<proteinExistence type="predicted"/>
<evidence type="ECO:0000313" key="3">
    <source>
        <dbReference type="Proteomes" id="UP000018896"/>
    </source>
</evidence>
<dbReference type="PROSITE" id="PS51257">
    <property type="entry name" value="PROKAR_LIPOPROTEIN"/>
    <property type="match status" value="1"/>
</dbReference>
<evidence type="ECO:0000313" key="2">
    <source>
        <dbReference type="EMBL" id="GAE33566.1"/>
    </source>
</evidence>
<feature type="signal peptide" evidence="1">
    <location>
        <begin position="1"/>
        <end position="21"/>
    </location>
</feature>
<dbReference type="EMBL" id="BAUV01000003">
    <property type="protein sequence ID" value="GAE33566.1"/>
    <property type="molecule type" value="Genomic_DNA"/>
</dbReference>
<dbReference type="eggNOG" id="COG1653">
    <property type="taxonomic scope" value="Bacteria"/>
</dbReference>
<gene>
    <name evidence="2" type="ORF">JCM9157_578</name>
</gene>